<dbReference type="EMBL" id="LS991949">
    <property type="protein sequence ID" value="SYV90530.1"/>
    <property type="molecule type" value="Genomic_DNA"/>
</dbReference>
<dbReference type="Proteomes" id="UP000259864">
    <property type="component" value="Chromosome 1"/>
</dbReference>
<accession>A0A3B0P2L7</accession>
<evidence type="ECO:0000313" key="3">
    <source>
        <dbReference type="Proteomes" id="UP000259864"/>
    </source>
</evidence>
<dbReference type="KEGG" id="mala:NCTC10135_01054"/>
<keyword evidence="1" id="KW-0812">Transmembrane</keyword>
<keyword evidence="1" id="KW-0472">Membrane</keyword>
<feature type="transmembrane region" description="Helical" evidence="1">
    <location>
        <begin position="6"/>
        <end position="28"/>
    </location>
</feature>
<name>A0A3B0P2L7_9BACT</name>
<dbReference type="AlphaFoldDB" id="A0A3B0P2L7"/>
<feature type="non-terminal residue" evidence="2">
    <location>
        <position position="79"/>
    </location>
</feature>
<sequence length="79" mass="9397">MSNALLIPFVIFFIIVIVLGSYLGIYFTTKRKKAIDTKNGFLFLEIDIEKERIKSHNHIFDIKSQPIFLKRLNLQNRKW</sequence>
<protein>
    <submittedName>
        <fullName evidence="2">Uncharacterized protein</fullName>
    </submittedName>
</protein>
<evidence type="ECO:0000256" key="1">
    <source>
        <dbReference type="SAM" id="Phobius"/>
    </source>
</evidence>
<keyword evidence="1" id="KW-1133">Transmembrane helix</keyword>
<evidence type="ECO:0000313" key="2">
    <source>
        <dbReference type="EMBL" id="SYV90530.1"/>
    </source>
</evidence>
<proteinExistence type="predicted"/>
<reference evidence="3" key="1">
    <citation type="submission" date="2018-06" db="EMBL/GenBank/DDBJ databases">
        <authorList>
            <consortium name="Pathogen Informatics"/>
        </authorList>
    </citation>
    <scope>NUCLEOTIDE SEQUENCE [LARGE SCALE GENOMIC DNA]</scope>
    <source>
        <strain evidence="3">NCTC10135</strain>
    </source>
</reference>
<gene>
    <name evidence="2" type="ORF">NCTC10135_01054</name>
</gene>
<organism evidence="2 3">
    <name type="scientific">Metamycoplasma alkalescens</name>
    <dbReference type="NCBI Taxonomy" id="45363"/>
    <lineage>
        <taxon>Bacteria</taxon>
        <taxon>Bacillati</taxon>
        <taxon>Mycoplasmatota</taxon>
        <taxon>Mycoplasmoidales</taxon>
        <taxon>Metamycoplasmataceae</taxon>
        <taxon>Metamycoplasma</taxon>
    </lineage>
</organism>